<dbReference type="Proteomes" id="UP001163321">
    <property type="component" value="Chromosome 12"/>
</dbReference>
<organism evidence="1 2">
    <name type="scientific">Peronosclerospora sorghi</name>
    <dbReference type="NCBI Taxonomy" id="230839"/>
    <lineage>
        <taxon>Eukaryota</taxon>
        <taxon>Sar</taxon>
        <taxon>Stramenopiles</taxon>
        <taxon>Oomycota</taxon>
        <taxon>Peronosporomycetes</taxon>
        <taxon>Peronosporales</taxon>
        <taxon>Peronosporaceae</taxon>
        <taxon>Peronosclerospora</taxon>
    </lineage>
</organism>
<accession>A0ACC0WK37</accession>
<dbReference type="EMBL" id="CM047591">
    <property type="protein sequence ID" value="KAI9918391.1"/>
    <property type="molecule type" value="Genomic_DNA"/>
</dbReference>
<comment type="caution">
    <text evidence="1">The sequence shown here is derived from an EMBL/GenBank/DDBJ whole genome shotgun (WGS) entry which is preliminary data.</text>
</comment>
<proteinExistence type="predicted"/>
<sequence length="82" mass="9076">MWKDHGVYVHKPRAGPSGSVSAMSPHDVETDGVIKLNSLMDAAKVWGYNNSYRKWQVVAEPVGHTDAIHDVCWAPSMGQSFH</sequence>
<keyword evidence="2" id="KW-1185">Reference proteome</keyword>
<evidence type="ECO:0000313" key="1">
    <source>
        <dbReference type="EMBL" id="KAI9918391.1"/>
    </source>
</evidence>
<name>A0ACC0WK37_9STRA</name>
<evidence type="ECO:0000313" key="2">
    <source>
        <dbReference type="Proteomes" id="UP001163321"/>
    </source>
</evidence>
<protein>
    <submittedName>
        <fullName evidence="1">Uncharacterized protein</fullName>
    </submittedName>
</protein>
<reference evidence="1 2" key="1">
    <citation type="journal article" date="2022" name="bioRxiv">
        <title>The genome of the oomycete Peronosclerospora sorghi, a cosmopolitan pathogen of maize and sorghum, is inflated with dispersed pseudogenes.</title>
        <authorList>
            <person name="Fletcher K."/>
            <person name="Martin F."/>
            <person name="Isakeit T."/>
            <person name="Cavanaugh K."/>
            <person name="Magill C."/>
            <person name="Michelmore R."/>
        </authorList>
    </citation>
    <scope>NUCLEOTIDE SEQUENCE [LARGE SCALE GENOMIC DNA]</scope>
    <source>
        <strain evidence="1">P6</strain>
    </source>
</reference>
<gene>
    <name evidence="1" type="ORF">PsorP6_011408</name>
</gene>